<feature type="domain" description="PAS" evidence="1">
    <location>
        <begin position="143"/>
        <end position="188"/>
    </location>
</feature>
<dbReference type="Gene3D" id="3.20.20.450">
    <property type="entry name" value="EAL domain"/>
    <property type="match status" value="1"/>
</dbReference>
<dbReference type="InterPro" id="IPR000014">
    <property type="entry name" value="PAS"/>
</dbReference>
<dbReference type="Pfam" id="PF13426">
    <property type="entry name" value="PAS_9"/>
    <property type="match status" value="3"/>
</dbReference>
<feature type="domain" description="PAC" evidence="2">
    <location>
        <begin position="466"/>
        <end position="518"/>
    </location>
</feature>
<dbReference type="SUPFAM" id="SSF55785">
    <property type="entry name" value="PYP-like sensor domain (PAS domain)"/>
    <property type="match status" value="4"/>
</dbReference>
<dbReference type="InterPro" id="IPR013656">
    <property type="entry name" value="PAS_4"/>
</dbReference>
<dbReference type="Gene3D" id="3.30.70.270">
    <property type="match status" value="1"/>
</dbReference>
<feature type="domain" description="GGDEF" evidence="4">
    <location>
        <begin position="550"/>
        <end position="684"/>
    </location>
</feature>
<sequence>MRDRGADPTSGDRPDFAAVFAQSGEGLLVCGLDGVAVAANRAFCDLVGRSRGEVLGRPFTDFVEGRDRVALVQRLDRLRSGPLRVLRRDTRFVNARGHVVWTALSVSLVGPEDGDDGDGREYFGIQVRDISDAKQLEQMLLDSERRHRTIFSALSEGFAQVDGDGRIVEVNDALCGMLGVGRPDIVGRPLTQFLTGEGAATLAIELDRRDGLMDRAFGLSFRHAEGREVLTQVYPAGLADRLGASGGTVTGGFIAVIVDTTERSLAERSLAASEERYRTLVDSMQDGLLQVRDGRLEFANEAAARMVGSTPAALVGRTFMSMVAPEDQPMLADRYERRLRGEVLPKEYEARLLRADGSRAVVNLHTAQTGARDGGRMHITTMKDVTERKRIEDELRKLSSALDQSAAAVVITDARGIIEYVNDRFTKLTGWDAADVLGRPAEFLADPDGGPEADAMAKAMQQGRLWKGEARCRRKTGEVYWEHTSIAPVRDARGGITHYVAVKEDITRRKESEARVWQQANYDAVTALPNRVLFQDRLAQSVTRARRRDERLCVMFIDLDRFKYVNDTLGHEAGDELLREVGVRLATCVRESDTVARLAGDEFTVLLPDPGADKDITAVAVRILEALRERFLIAGGREVFVGGSIGVALFPQDGEDAGTLLKNADTAMYRAKENGRNTYQFYTAEMNAEAVNRLMLETDLRRAVEQGELVVHFQPVVDAAARAVTGAEALVRWRHPQRGLVAPGEFLPIAEEIGLIQDIGRMVLRTACAEAAAWRAAGFEGLTVSVNIADRQVTTGRLHVVVNEVLAETGLPAEALAVEVGESLLVRDLPIIDEVLGGISAQGVKLVIDDFGTGYSSLQHLRRFPFRTLKLDRSFVRDVLQDAEDKVLVETVIAMARKLGLSVVAEGVETAAQLDWLLGQYCDLFQGFLFGRPLPPEEFRALLGRPLREVEAVIG</sequence>
<keyword evidence="6" id="KW-1185">Reference proteome</keyword>
<feature type="domain" description="PAS" evidence="1">
    <location>
        <begin position="12"/>
        <end position="82"/>
    </location>
</feature>
<proteinExistence type="predicted"/>
<dbReference type="SUPFAM" id="SSF55073">
    <property type="entry name" value="Nucleotide cyclase"/>
    <property type="match status" value="1"/>
</dbReference>
<dbReference type="GO" id="GO:0003824">
    <property type="term" value="F:catalytic activity"/>
    <property type="evidence" value="ECO:0007669"/>
    <property type="project" value="UniProtKB-ARBA"/>
</dbReference>
<dbReference type="PROSITE" id="PS50113">
    <property type="entry name" value="PAC"/>
    <property type="match status" value="2"/>
</dbReference>
<dbReference type="Pfam" id="PF08448">
    <property type="entry name" value="PAS_4"/>
    <property type="match status" value="1"/>
</dbReference>
<dbReference type="PIRSF" id="PIRSF005925">
    <property type="entry name" value="Dos"/>
    <property type="match status" value="1"/>
</dbReference>
<dbReference type="NCBIfam" id="TIGR00254">
    <property type="entry name" value="GGDEF"/>
    <property type="match status" value="1"/>
</dbReference>
<dbReference type="NCBIfam" id="TIGR00229">
    <property type="entry name" value="sensory_box"/>
    <property type="match status" value="4"/>
</dbReference>
<dbReference type="Pfam" id="PF00990">
    <property type="entry name" value="GGDEF"/>
    <property type="match status" value="1"/>
</dbReference>
<evidence type="ECO:0000259" key="4">
    <source>
        <dbReference type="PROSITE" id="PS50887"/>
    </source>
</evidence>
<feature type="domain" description="PAC" evidence="2">
    <location>
        <begin position="346"/>
        <end position="397"/>
    </location>
</feature>
<reference evidence="6" key="1">
    <citation type="submission" date="2017-09" db="EMBL/GenBank/DDBJ databases">
        <authorList>
            <person name="Varghese N."/>
            <person name="Submissions S."/>
        </authorList>
    </citation>
    <scope>NUCLEOTIDE SEQUENCE [LARGE SCALE GENOMIC DNA]</scope>
    <source>
        <strain evidence="6">USBA 140</strain>
    </source>
</reference>
<accession>A0A286G2D2</accession>
<protein>
    <submittedName>
        <fullName evidence="5">PAS domain S-box-containing protein/diguanylate cyclase (GGDEF) domain-containing protein</fullName>
    </submittedName>
</protein>
<dbReference type="EMBL" id="OCNJ01000001">
    <property type="protein sequence ID" value="SOD89675.1"/>
    <property type="molecule type" value="Genomic_DNA"/>
</dbReference>
<dbReference type="InterPro" id="IPR012226">
    <property type="entry name" value="Diguanyl_cyclase/Pdiesterase"/>
</dbReference>
<dbReference type="PANTHER" id="PTHR44757">
    <property type="entry name" value="DIGUANYLATE CYCLASE DGCP"/>
    <property type="match status" value="1"/>
</dbReference>
<dbReference type="SMART" id="SM00086">
    <property type="entry name" value="PAC"/>
    <property type="match status" value="3"/>
</dbReference>
<dbReference type="SMART" id="SM00052">
    <property type="entry name" value="EAL"/>
    <property type="match status" value="1"/>
</dbReference>
<dbReference type="AlphaFoldDB" id="A0A286G2D2"/>
<dbReference type="InterPro" id="IPR035965">
    <property type="entry name" value="PAS-like_dom_sf"/>
</dbReference>
<dbReference type="Gene3D" id="3.30.450.20">
    <property type="entry name" value="PAS domain"/>
    <property type="match status" value="4"/>
</dbReference>
<dbReference type="InterPro" id="IPR035919">
    <property type="entry name" value="EAL_sf"/>
</dbReference>
<evidence type="ECO:0000313" key="5">
    <source>
        <dbReference type="EMBL" id="SOD89675.1"/>
    </source>
</evidence>
<name>A0A286G2D2_9PROT</name>
<dbReference type="InterPro" id="IPR001633">
    <property type="entry name" value="EAL_dom"/>
</dbReference>
<dbReference type="PROSITE" id="PS50112">
    <property type="entry name" value="PAS"/>
    <property type="match status" value="4"/>
</dbReference>
<evidence type="ECO:0000313" key="6">
    <source>
        <dbReference type="Proteomes" id="UP000219621"/>
    </source>
</evidence>
<dbReference type="PROSITE" id="PS50887">
    <property type="entry name" value="GGDEF"/>
    <property type="match status" value="1"/>
</dbReference>
<dbReference type="InterPro" id="IPR029787">
    <property type="entry name" value="Nucleotide_cyclase"/>
</dbReference>
<evidence type="ECO:0000259" key="1">
    <source>
        <dbReference type="PROSITE" id="PS50112"/>
    </source>
</evidence>
<dbReference type="InterPro" id="IPR043128">
    <property type="entry name" value="Rev_trsase/Diguanyl_cyclase"/>
</dbReference>
<dbReference type="CDD" id="cd00130">
    <property type="entry name" value="PAS"/>
    <property type="match status" value="4"/>
</dbReference>
<organism evidence="5 6">
    <name type="scientific">Caenispirillum bisanense</name>
    <dbReference type="NCBI Taxonomy" id="414052"/>
    <lineage>
        <taxon>Bacteria</taxon>
        <taxon>Pseudomonadati</taxon>
        <taxon>Pseudomonadota</taxon>
        <taxon>Alphaproteobacteria</taxon>
        <taxon>Rhodospirillales</taxon>
        <taxon>Novispirillaceae</taxon>
        <taxon>Caenispirillum</taxon>
    </lineage>
</organism>
<dbReference type="CDD" id="cd01949">
    <property type="entry name" value="GGDEF"/>
    <property type="match status" value="1"/>
</dbReference>
<dbReference type="Pfam" id="PF00563">
    <property type="entry name" value="EAL"/>
    <property type="match status" value="1"/>
</dbReference>
<dbReference type="RefSeq" id="WP_097277195.1">
    <property type="nucleotide sequence ID" value="NZ_OCNJ01000001.1"/>
</dbReference>
<dbReference type="FunFam" id="3.30.70.270:FF:000001">
    <property type="entry name" value="Diguanylate cyclase domain protein"/>
    <property type="match status" value="1"/>
</dbReference>
<feature type="domain" description="PAS" evidence="1">
    <location>
        <begin position="394"/>
        <end position="463"/>
    </location>
</feature>
<feature type="domain" description="PAS" evidence="1">
    <location>
        <begin position="293"/>
        <end position="342"/>
    </location>
</feature>
<dbReference type="SMART" id="SM00267">
    <property type="entry name" value="GGDEF"/>
    <property type="match status" value="1"/>
</dbReference>
<dbReference type="InterPro" id="IPR000160">
    <property type="entry name" value="GGDEF_dom"/>
</dbReference>
<dbReference type="InterPro" id="IPR052155">
    <property type="entry name" value="Biofilm_reg_signaling"/>
</dbReference>
<dbReference type="InterPro" id="IPR001610">
    <property type="entry name" value="PAC"/>
</dbReference>
<dbReference type="Proteomes" id="UP000219621">
    <property type="component" value="Unassembled WGS sequence"/>
</dbReference>
<dbReference type="PANTHER" id="PTHR44757:SF2">
    <property type="entry name" value="BIOFILM ARCHITECTURE MAINTENANCE PROTEIN MBAA"/>
    <property type="match status" value="1"/>
</dbReference>
<dbReference type="SMART" id="SM00091">
    <property type="entry name" value="PAS"/>
    <property type="match status" value="4"/>
</dbReference>
<dbReference type="SUPFAM" id="SSF141868">
    <property type="entry name" value="EAL domain-like"/>
    <property type="match status" value="1"/>
</dbReference>
<evidence type="ECO:0000259" key="3">
    <source>
        <dbReference type="PROSITE" id="PS50883"/>
    </source>
</evidence>
<dbReference type="OrthoDB" id="7251575at2"/>
<feature type="domain" description="EAL" evidence="3">
    <location>
        <begin position="693"/>
        <end position="947"/>
    </location>
</feature>
<gene>
    <name evidence="5" type="ORF">SAMN05421508_101298</name>
</gene>
<dbReference type="InterPro" id="IPR000700">
    <property type="entry name" value="PAS-assoc_C"/>
</dbReference>
<evidence type="ECO:0000259" key="2">
    <source>
        <dbReference type="PROSITE" id="PS50113"/>
    </source>
</evidence>
<dbReference type="CDD" id="cd01948">
    <property type="entry name" value="EAL"/>
    <property type="match status" value="1"/>
</dbReference>
<dbReference type="PROSITE" id="PS50883">
    <property type="entry name" value="EAL"/>
    <property type="match status" value="1"/>
</dbReference>